<feature type="coiled-coil region" evidence="1">
    <location>
        <begin position="91"/>
        <end position="118"/>
    </location>
</feature>
<feature type="domain" description="Transcription regulator TrmB N-terminal" evidence="2">
    <location>
        <begin position="19"/>
        <end position="76"/>
    </location>
</feature>
<name>A0A2H0RFC6_9BACT</name>
<gene>
    <name evidence="3" type="ORF">COV10_00375</name>
</gene>
<reference evidence="3 4" key="1">
    <citation type="submission" date="2017-09" db="EMBL/GenBank/DDBJ databases">
        <title>Depth-based differentiation of microbial function through sediment-hosted aquifers and enrichment of novel symbionts in the deep terrestrial subsurface.</title>
        <authorList>
            <person name="Probst A.J."/>
            <person name="Ladd B."/>
            <person name="Jarett J.K."/>
            <person name="Geller-Mcgrath D.E."/>
            <person name="Sieber C.M."/>
            <person name="Emerson J.B."/>
            <person name="Anantharaman K."/>
            <person name="Thomas B.C."/>
            <person name="Malmstrom R."/>
            <person name="Stieglmeier M."/>
            <person name="Klingl A."/>
            <person name="Woyke T."/>
            <person name="Ryan C.M."/>
            <person name="Banfield J.F."/>
        </authorList>
    </citation>
    <scope>NUCLEOTIDE SEQUENCE [LARGE SCALE GENOMIC DNA]</scope>
    <source>
        <strain evidence="3">CG10_big_fil_rev_8_21_14_0_10_51_16</strain>
    </source>
</reference>
<accession>A0A2H0RFC6</accession>
<dbReference type="Pfam" id="PF01978">
    <property type="entry name" value="TrmB"/>
    <property type="match status" value="1"/>
</dbReference>
<evidence type="ECO:0000313" key="4">
    <source>
        <dbReference type="Proteomes" id="UP000228767"/>
    </source>
</evidence>
<keyword evidence="1" id="KW-0175">Coiled coil</keyword>
<protein>
    <recommendedName>
        <fullName evidence="2">Transcription regulator TrmB N-terminal domain-containing protein</fullName>
    </recommendedName>
</protein>
<sequence length="265" mass="30703">MRIFNKFRGTKGFISTWERFGCNKLEATVYLNLLESGGATVQEVAKQVRKNRVTVHSAIERLIEKGFLFETRKNKRRTIVAESPDVLRRLIQKSENELKLLKSQVGQAEELLAQFVQRSESRPTVKFYEGVEGFKRMLEESLTARREVLVFIYVDTFSQVLGPDYLEDYFARRAKLGIHTRLIFPPCPFVHKVAKKSQEYNIEARLLPPELVWQSGVFSWNDVMAIMSLTSGKFTCTIIQNEDIASFYQNIIFELCWGRAERISS</sequence>
<dbReference type="AlphaFoldDB" id="A0A2H0RFC6"/>
<dbReference type="InterPro" id="IPR036388">
    <property type="entry name" value="WH-like_DNA-bd_sf"/>
</dbReference>
<dbReference type="EMBL" id="PCYI01000002">
    <property type="protein sequence ID" value="PIR45239.1"/>
    <property type="molecule type" value="Genomic_DNA"/>
</dbReference>
<dbReference type="InterPro" id="IPR036390">
    <property type="entry name" value="WH_DNA-bd_sf"/>
</dbReference>
<dbReference type="Gene3D" id="1.10.10.10">
    <property type="entry name" value="Winged helix-like DNA-binding domain superfamily/Winged helix DNA-binding domain"/>
    <property type="match status" value="1"/>
</dbReference>
<dbReference type="InterPro" id="IPR051797">
    <property type="entry name" value="TrmB-like"/>
</dbReference>
<proteinExistence type="predicted"/>
<dbReference type="Proteomes" id="UP000228767">
    <property type="component" value="Unassembled WGS sequence"/>
</dbReference>
<comment type="caution">
    <text evidence="3">The sequence shown here is derived from an EMBL/GenBank/DDBJ whole genome shotgun (WGS) entry which is preliminary data.</text>
</comment>
<organism evidence="3 4">
    <name type="scientific">Candidatus Vogelbacteria bacterium CG10_big_fil_rev_8_21_14_0_10_51_16</name>
    <dbReference type="NCBI Taxonomy" id="1975045"/>
    <lineage>
        <taxon>Bacteria</taxon>
        <taxon>Candidatus Vogeliibacteriota</taxon>
    </lineage>
</organism>
<evidence type="ECO:0000313" key="3">
    <source>
        <dbReference type="EMBL" id="PIR45239.1"/>
    </source>
</evidence>
<dbReference type="InterPro" id="IPR002831">
    <property type="entry name" value="Tscrpt_reg_TrmB_N"/>
</dbReference>
<dbReference type="PANTHER" id="PTHR34293">
    <property type="entry name" value="HTH-TYPE TRANSCRIPTIONAL REGULATOR TRMBL2"/>
    <property type="match status" value="1"/>
</dbReference>
<dbReference type="PANTHER" id="PTHR34293:SF1">
    <property type="entry name" value="HTH-TYPE TRANSCRIPTIONAL REGULATOR TRMBL2"/>
    <property type="match status" value="1"/>
</dbReference>
<dbReference type="SUPFAM" id="SSF46785">
    <property type="entry name" value="Winged helix' DNA-binding domain"/>
    <property type="match status" value="1"/>
</dbReference>
<evidence type="ECO:0000259" key="2">
    <source>
        <dbReference type="Pfam" id="PF01978"/>
    </source>
</evidence>
<evidence type="ECO:0000256" key="1">
    <source>
        <dbReference type="SAM" id="Coils"/>
    </source>
</evidence>